<dbReference type="Pfam" id="PF01782">
    <property type="entry name" value="RimM"/>
    <property type="match status" value="1"/>
</dbReference>
<dbReference type="GO" id="GO:0005737">
    <property type="term" value="C:cytoplasm"/>
    <property type="evidence" value="ECO:0007669"/>
    <property type="project" value="UniProtKB-SubCell"/>
</dbReference>
<dbReference type="AlphaFoldDB" id="A0A516PYR7"/>
<evidence type="ECO:0000256" key="1">
    <source>
        <dbReference type="ARBA" id="ARBA00022490"/>
    </source>
</evidence>
<dbReference type="GO" id="GO:0043022">
    <property type="term" value="F:ribosome binding"/>
    <property type="evidence" value="ECO:0007669"/>
    <property type="project" value="InterPro"/>
</dbReference>
<evidence type="ECO:0000256" key="3">
    <source>
        <dbReference type="ARBA" id="ARBA00022552"/>
    </source>
</evidence>
<feature type="domain" description="RimM N-terminal" evidence="6">
    <location>
        <begin position="7"/>
        <end position="102"/>
    </location>
</feature>
<keyword evidence="9" id="KW-1185">Reference proteome</keyword>
<keyword evidence="4 5" id="KW-0143">Chaperone</keyword>
<keyword evidence="3 5" id="KW-0698">rRNA processing</keyword>
<evidence type="ECO:0000256" key="4">
    <source>
        <dbReference type="ARBA" id="ARBA00023186"/>
    </source>
</evidence>
<evidence type="ECO:0000313" key="8">
    <source>
        <dbReference type="EMBL" id="QDP96329.1"/>
    </source>
</evidence>
<protein>
    <recommendedName>
        <fullName evidence="5">Ribosome maturation factor RimM</fullName>
    </recommendedName>
</protein>
<keyword evidence="2 5" id="KW-0690">Ribosome biogenesis</keyword>
<dbReference type="PANTHER" id="PTHR33692:SF1">
    <property type="entry name" value="RIBOSOME MATURATION FACTOR RIMM"/>
    <property type="match status" value="1"/>
</dbReference>
<evidence type="ECO:0000259" key="6">
    <source>
        <dbReference type="Pfam" id="PF01782"/>
    </source>
</evidence>
<evidence type="ECO:0000259" key="7">
    <source>
        <dbReference type="Pfam" id="PF24986"/>
    </source>
</evidence>
<dbReference type="SUPFAM" id="SSF50447">
    <property type="entry name" value="Translation proteins"/>
    <property type="match status" value="1"/>
</dbReference>
<dbReference type="InterPro" id="IPR011033">
    <property type="entry name" value="PRC_barrel-like_sf"/>
</dbReference>
<dbReference type="Gene3D" id="2.30.30.240">
    <property type="entry name" value="PRC-barrel domain"/>
    <property type="match status" value="1"/>
</dbReference>
<dbReference type="InterPro" id="IPR056792">
    <property type="entry name" value="PRC_RimM"/>
</dbReference>
<dbReference type="PANTHER" id="PTHR33692">
    <property type="entry name" value="RIBOSOME MATURATION FACTOR RIMM"/>
    <property type="match status" value="1"/>
</dbReference>
<comment type="similarity">
    <text evidence="5">Belongs to the RimM family.</text>
</comment>
<dbReference type="Pfam" id="PF24986">
    <property type="entry name" value="PRC_RimM"/>
    <property type="match status" value="1"/>
</dbReference>
<accession>A0A516PYR7</accession>
<reference evidence="8 9" key="1">
    <citation type="submission" date="2019-07" db="EMBL/GenBank/DDBJ databases">
        <title>Microlunatus dokdonensis sp. nov. isolated from the rhizospheric soil of the wild plant Elymus tsukushiensis.</title>
        <authorList>
            <person name="Ghim S.-Y."/>
            <person name="Hwang Y.-J."/>
            <person name="Son J.-S."/>
            <person name="Shin J.-H."/>
        </authorList>
    </citation>
    <scope>NUCLEOTIDE SEQUENCE [LARGE SCALE GENOMIC DNA]</scope>
    <source>
        <strain evidence="8 9">KUDC0627</strain>
    </source>
</reference>
<dbReference type="SUPFAM" id="SSF50346">
    <property type="entry name" value="PRC-barrel domain"/>
    <property type="match status" value="1"/>
</dbReference>
<dbReference type="GO" id="GO:0042274">
    <property type="term" value="P:ribosomal small subunit biogenesis"/>
    <property type="evidence" value="ECO:0007669"/>
    <property type="project" value="UniProtKB-UniRule"/>
</dbReference>
<name>A0A516PYR7_9ACTN</name>
<dbReference type="EMBL" id="CP041692">
    <property type="protein sequence ID" value="QDP96329.1"/>
    <property type="molecule type" value="Genomic_DNA"/>
</dbReference>
<evidence type="ECO:0000313" key="9">
    <source>
        <dbReference type="Proteomes" id="UP000319263"/>
    </source>
</evidence>
<dbReference type="NCBIfam" id="TIGR02273">
    <property type="entry name" value="16S_RimM"/>
    <property type="match status" value="1"/>
</dbReference>
<comment type="function">
    <text evidence="5">An accessory protein needed during the final step in the assembly of 30S ribosomal subunit, possibly for assembly of the head region. Essential for efficient processing of 16S rRNA. May be needed both before and after RbfA during the maturation of 16S rRNA. It has affinity for free ribosomal 30S subunits but not for 70S ribosomes.</text>
</comment>
<dbReference type="GO" id="GO:0006364">
    <property type="term" value="P:rRNA processing"/>
    <property type="evidence" value="ECO:0007669"/>
    <property type="project" value="UniProtKB-UniRule"/>
</dbReference>
<dbReference type="Proteomes" id="UP000319263">
    <property type="component" value="Chromosome"/>
</dbReference>
<comment type="domain">
    <text evidence="5">The PRC barrel domain binds ribosomal protein uS19.</text>
</comment>
<dbReference type="InterPro" id="IPR002676">
    <property type="entry name" value="RimM_N"/>
</dbReference>
<gene>
    <name evidence="5 8" type="primary">rimM</name>
    <name evidence="8" type="ORF">FOE78_10840</name>
</gene>
<dbReference type="InterPro" id="IPR036976">
    <property type="entry name" value="RimM_N_sf"/>
</dbReference>
<sequence length="200" mass="21888">MDLTEIVVGVITRAHGVRGEVAVSLRTDEPERRFAVGQVLRAEPGSGRTGGAPGNFTPNTFTPNTFTVVRTRDHQGRWLVTFAELTDRNAAEAARGIRLVADVPADERPADDEEYYDRQLVGLSVRLQGVDGPIGTVKSVLHLPAQDVLEIRTDHGIRMVPFVSELVPEIDLETGRVLVADVAGLLDDDLDEADDQEQQR</sequence>
<dbReference type="RefSeq" id="WP_143986295.1">
    <property type="nucleotide sequence ID" value="NZ_CP041692.1"/>
</dbReference>
<dbReference type="HAMAP" id="MF_00014">
    <property type="entry name" value="Ribosome_mat_RimM"/>
    <property type="match status" value="1"/>
</dbReference>
<comment type="subunit">
    <text evidence="5">Binds ribosomal protein uS19.</text>
</comment>
<dbReference type="KEGG" id="mik:FOE78_10840"/>
<comment type="subcellular location">
    <subcellularLocation>
        <location evidence="5">Cytoplasm</location>
    </subcellularLocation>
</comment>
<evidence type="ECO:0000256" key="2">
    <source>
        <dbReference type="ARBA" id="ARBA00022517"/>
    </source>
</evidence>
<keyword evidence="1 5" id="KW-0963">Cytoplasm</keyword>
<organism evidence="8 9">
    <name type="scientific">Microlunatus elymi</name>
    <dbReference type="NCBI Taxonomy" id="2596828"/>
    <lineage>
        <taxon>Bacteria</taxon>
        <taxon>Bacillati</taxon>
        <taxon>Actinomycetota</taxon>
        <taxon>Actinomycetes</taxon>
        <taxon>Propionibacteriales</taxon>
        <taxon>Propionibacteriaceae</taxon>
        <taxon>Microlunatus</taxon>
    </lineage>
</organism>
<dbReference type="OrthoDB" id="5381335at2"/>
<dbReference type="InterPro" id="IPR009000">
    <property type="entry name" value="Transl_B-barrel_sf"/>
</dbReference>
<feature type="domain" description="Ribosome maturation factor RimM PRC barrel" evidence="7">
    <location>
        <begin position="119"/>
        <end position="180"/>
    </location>
</feature>
<evidence type="ECO:0000256" key="5">
    <source>
        <dbReference type="HAMAP-Rule" id="MF_00014"/>
    </source>
</evidence>
<proteinExistence type="inferred from homology"/>
<dbReference type="Gene3D" id="2.40.30.60">
    <property type="entry name" value="RimM"/>
    <property type="match status" value="1"/>
</dbReference>
<dbReference type="GO" id="GO:0005840">
    <property type="term" value="C:ribosome"/>
    <property type="evidence" value="ECO:0007669"/>
    <property type="project" value="InterPro"/>
</dbReference>
<dbReference type="InterPro" id="IPR011961">
    <property type="entry name" value="RimM"/>
</dbReference>